<evidence type="ECO:0000313" key="2">
    <source>
        <dbReference type="EMBL" id="KAF1998908.1"/>
    </source>
</evidence>
<proteinExistence type="predicted"/>
<keyword evidence="3" id="KW-1185">Reference proteome</keyword>
<dbReference type="Proteomes" id="UP000799779">
    <property type="component" value="Unassembled WGS sequence"/>
</dbReference>
<reference evidence="2" key="1">
    <citation type="journal article" date="2020" name="Stud. Mycol.">
        <title>101 Dothideomycetes genomes: a test case for predicting lifestyles and emergence of pathogens.</title>
        <authorList>
            <person name="Haridas S."/>
            <person name="Albert R."/>
            <person name="Binder M."/>
            <person name="Bloem J."/>
            <person name="Labutti K."/>
            <person name="Salamov A."/>
            <person name="Andreopoulos B."/>
            <person name="Baker S."/>
            <person name="Barry K."/>
            <person name="Bills G."/>
            <person name="Bluhm B."/>
            <person name="Cannon C."/>
            <person name="Castanera R."/>
            <person name="Culley D."/>
            <person name="Daum C."/>
            <person name="Ezra D."/>
            <person name="Gonzalez J."/>
            <person name="Henrissat B."/>
            <person name="Kuo A."/>
            <person name="Liang C."/>
            <person name="Lipzen A."/>
            <person name="Lutzoni F."/>
            <person name="Magnuson J."/>
            <person name="Mondo S."/>
            <person name="Nolan M."/>
            <person name="Ohm R."/>
            <person name="Pangilinan J."/>
            <person name="Park H.-J."/>
            <person name="Ramirez L."/>
            <person name="Alfaro M."/>
            <person name="Sun H."/>
            <person name="Tritt A."/>
            <person name="Yoshinaga Y."/>
            <person name="Zwiers L.-H."/>
            <person name="Turgeon B."/>
            <person name="Goodwin S."/>
            <person name="Spatafora J."/>
            <person name="Crous P."/>
            <person name="Grigoriev I."/>
        </authorList>
    </citation>
    <scope>NUCLEOTIDE SEQUENCE</scope>
    <source>
        <strain evidence="2">CBS 123094</strain>
    </source>
</reference>
<evidence type="ECO:0000313" key="3">
    <source>
        <dbReference type="Proteomes" id="UP000799779"/>
    </source>
</evidence>
<dbReference type="AlphaFoldDB" id="A0A6A5WCP8"/>
<name>A0A6A5WCP8_9PLEO</name>
<evidence type="ECO:0000256" key="1">
    <source>
        <dbReference type="SAM" id="MobiDB-lite"/>
    </source>
</evidence>
<dbReference type="EMBL" id="ML977600">
    <property type="protein sequence ID" value="KAF1998908.1"/>
    <property type="molecule type" value="Genomic_DNA"/>
</dbReference>
<sequence length="140" mass="15244">MPAKDEWDSTEEWYNSRYHGLLNIEQYPTGPPRGQLNTYPMYPVRPGQMDPYHQSPYGHNPFAPMPPPPPMGGSAHPHLTISDDQSTGSNQDMRNLMALRGGAGRGYRGLNPPPPPPPPPSQMPPPPPPPPPVSQALAVG</sequence>
<accession>A0A6A5WCP8</accession>
<feature type="compositionally biased region" description="Pro residues" evidence="1">
    <location>
        <begin position="111"/>
        <end position="133"/>
    </location>
</feature>
<feature type="region of interest" description="Disordered" evidence="1">
    <location>
        <begin position="25"/>
        <end position="140"/>
    </location>
</feature>
<organism evidence="2 3">
    <name type="scientific">Amniculicola lignicola CBS 123094</name>
    <dbReference type="NCBI Taxonomy" id="1392246"/>
    <lineage>
        <taxon>Eukaryota</taxon>
        <taxon>Fungi</taxon>
        <taxon>Dikarya</taxon>
        <taxon>Ascomycota</taxon>
        <taxon>Pezizomycotina</taxon>
        <taxon>Dothideomycetes</taxon>
        <taxon>Pleosporomycetidae</taxon>
        <taxon>Pleosporales</taxon>
        <taxon>Amniculicolaceae</taxon>
        <taxon>Amniculicola</taxon>
    </lineage>
</organism>
<feature type="compositionally biased region" description="Polar residues" evidence="1">
    <location>
        <begin position="82"/>
        <end position="93"/>
    </location>
</feature>
<gene>
    <name evidence="2" type="ORF">P154DRAFT_523743</name>
</gene>
<protein>
    <submittedName>
        <fullName evidence="2">Uncharacterized protein</fullName>
    </submittedName>
</protein>